<dbReference type="EMBL" id="DACRBY010000017">
    <property type="protein sequence ID" value="HAS8541003.1"/>
    <property type="molecule type" value="Genomic_DNA"/>
</dbReference>
<sequence>MISATLISYEIPNEPINRTVEINTTPLDMVGIQQTPHENKEPLVSIEIESIDIENNRLLAQRALKSLIKSKKVRRPFNYSESDYCDFKYKKKGKLKAITCSNHVFKRSLTMNIENEEFEKIPLLNNLSEEEFTLRYKHDEGV</sequence>
<comment type="caution">
    <text evidence="1">The sequence shown here is derived from an EMBL/GenBank/DDBJ whole genome shotgun (WGS) entry which is preliminary data.</text>
</comment>
<reference evidence="1" key="2">
    <citation type="submission" date="2019-01" db="EMBL/GenBank/DDBJ databases">
        <authorList>
            <consortium name="NCBI Pathogen Detection Project"/>
        </authorList>
    </citation>
    <scope>NUCLEOTIDE SEQUENCE</scope>
    <source>
        <strain evidence="1">BCW_3452</strain>
    </source>
</reference>
<gene>
    <name evidence="1" type="ORF">I7730_14525</name>
</gene>
<reference evidence="1" key="1">
    <citation type="journal article" date="2018" name="Genome Biol.">
        <title>SKESA: strategic k-mer extension for scrupulous assemblies.</title>
        <authorList>
            <person name="Souvorov A."/>
            <person name="Agarwala R."/>
            <person name="Lipman D.J."/>
        </authorList>
    </citation>
    <scope>NUCLEOTIDE SEQUENCE</scope>
    <source>
        <strain evidence="1">BCW_3452</strain>
    </source>
</reference>
<name>A0A8H9N1C6_VIBVL</name>
<organism evidence="1">
    <name type="scientific">Vibrio vulnificus</name>
    <dbReference type="NCBI Taxonomy" id="672"/>
    <lineage>
        <taxon>Bacteria</taxon>
        <taxon>Pseudomonadati</taxon>
        <taxon>Pseudomonadota</taxon>
        <taxon>Gammaproteobacteria</taxon>
        <taxon>Vibrionales</taxon>
        <taxon>Vibrionaceae</taxon>
        <taxon>Vibrio</taxon>
    </lineage>
</organism>
<dbReference type="AlphaFoldDB" id="A0A8H9N1C6"/>
<dbReference type="Proteomes" id="UP000863257">
    <property type="component" value="Unassembled WGS sequence"/>
</dbReference>
<protein>
    <submittedName>
        <fullName evidence="1">Uncharacterized protein</fullName>
    </submittedName>
</protein>
<accession>A0A8H9N1C6</accession>
<proteinExistence type="predicted"/>
<evidence type="ECO:0000313" key="1">
    <source>
        <dbReference type="EMBL" id="HAS8541003.1"/>
    </source>
</evidence>